<organism evidence="1 2">
    <name type="scientific">Cervus elaphus hippelaphus</name>
    <name type="common">European red deer</name>
    <dbReference type="NCBI Taxonomy" id="46360"/>
    <lineage>
        <taxon>Eukaryota</taxon>
        <taxon>Metazoa</taxon>
        <taxon>Chordata</taxon>
        <taxon>Craniata</taxon>
        <taxon>Vertebrata</taxon>
        <taxon>Euteleostomi</taxon>
        <taxon>Mammalia</taxon>
        <taxon>Eutheria</taxon>
        <taxon>Laurasiatheria</taxon>
        <taxon>Artiodactyla</taxon>
        <taxon>Ruminantia</taxon>
        <taxon>Pecora</taxon>
        <taxon>Cervidae</taxon>
        <taxon>Cervinae</taxon>
        <taxon>Cervus</taxon>
    </lineage>
</organism>
<dbReference type="OrthoDB" id="6375767at2759"/>
<dbReference type="GO" id="GO:0005737">
    <property type="term" value="C:cytoplasm"/>
    <property type="evidence" value="ECO:0007669"/>
    <property type="project" value="TreeGrafter"/>
</dbReference>
<reference evidence="1 2" key="1">
    <citation type="journal article" date="2018" name="Mol. Genet. Genomics">
        <title>The red deer Cervus elaphus genome CerEla1.0: sequencing, annotating, genes, and chromosomes.</title>
        <authorList>
            <person name="Bana N.A."/>
            <person name="Nyiri A."/>
            <person name="Nagy J."/>
            <person name="Frank K."/>
            <person name="Nagy T."/>
            <person name="Steger V."/>
            <person name="Schiller M."/>
            <person name="Lakatos P."/>
            <person name="Sugar L."/>
            <person name="Horn P."/>
            <person name="Barta E."/>
            <person name="Orosz L."/>
        </authorList>
    </citation>
    <scope>NUCLEOTIDE SEQUENCE [LARGE SCALE GENOMIC DNA]</scope>
    <source>
        <strain evidence="1">Hungarian</strain>
    </source>
</reference>
<sequence length="110" mass="11879">MGELRGGPPQEALCPSPRGVVEGCCAEGWPGPGWPEAQGSLRPSRPCAMLARPPEDVSDFQPRLFECSCQTGPLVLTEVVFFSQDDLDKYDVMLLDAWQEVRSLGCPGGV</sequence>
<dbReference type="GO" id="GO:0015629">
    <property type="term" value="C:actin cytoskeleton"/>
    <property type="evidence" value="ECO:0007669"/>
    <property type="project" value="TreeGrafter"/>
</dbReference>
<keyword evidence="2" id="KW-1185">Reference proteome</keyword>
<dbReference type="SUPFAM" id="SSF55753">
    <property type="entry name" value="Actin depolymerizing proteins"/>
    <property type="match status" value="1"/>
</dbReference>
<name>A0A212C9J2_CEREH</name>
<dbReference type="GO" id="GO:0008154">
    <property type="term" value="P:actin polymerization or depolymerization"/>
    <property type="evidence" value="ECO:0007669"/>
    <property type="project" value="TreeGrafter"/>
</dbReference>
<accession>A0A212C9J2</accession>
<evidence type="ECO:0000313" key="2">
    <source>
        <dbReference type="Proteomes" id="UP000242450"/>
    </source>
</evidence>
<dbReference type="AlphaFoldDB" id="A0A212C9J2"/>
<dbReference type="GO" id="GO:0005546">
    <property type="term" value="F:phosphatidylinositol-4,5-bisphosphate binding"/>
    <property type="evidence" value="ECO:0007669"/>
    <property type="project" value="TreeGrafter"/>
</dbReference>
<evidence type="ECO:0000313" key="1">
    <source>
        <dbReference type="EMBL" id="OWK02645.1"/>
    </source>
</evidence>
<dbReference type="Proteomes" id="UP000242450">
    <property type="component" value="Chromosome 24"/>
</dbReference>
<dbReference type="EMBL" id="MKHE01000024">
    <property type="protein sequence ID" value="OWK02645.1"/>
    <property type="molecule type" value="Genomic_DNA"/>
</dbReference>
<dbReference type="InterPro" id="IPR029006">
    <property type="entry name" value="ADF-H/Gelsolin-like_dom_sf"/>
</dbReference>
<dbReference type="GO" id="GO:0051014">
    <property type="term" value="P:actin filament severing"/>
    <property type="evidence" value="ECO:0007669"/>
    <property type="project" value="TreeGrafter"/>
</dbReference>
<dbReference type="InterPro" id="IPR007122">
    <property type="entry name" value="Villin/Gelsolin"/>
</dbReference>
<protein>
    <submittedName>
        <fullName evidence="1">VILL</fullName>
    </submittedName>
</protein>
<comment type="caution">
    <text evidence="1">The sequence shown here is derived from an EMBL/GenBank/DDBJ whole genome shotgun (WGS) entry which is preliminary data.</text>
</comment>
<proteinExistence type="predicted"/>
<gene>
    <name evidence="1" type="ORF">Celaphus_00010243</name>
</gene>
<dbReference type="GO" id="GO:0051016">
    <property type="term" value="P:barbed-end actin filament capping"/>
    <property type="evidence" value="ECO:0007669"/>
    <property type="project" value="TreeGrafter"/>
</dbReference>
<dbReference type="PANTHER" id="PTHR11977">
    <property type="entry name" value="VILLIN"/>
    <property type="match status" value="1"/>
</dbReference>
<dbReference type="GO" id="GO:0051015">
    <property type="term" value="F:actin filament binding"/>
    <property type="evidence" value="ECO:0007669"/>
    <property type="project" value="InterPro"/>
</dbReference>
<dbReference type="PANTHER" id="PTHR11977:SF30">
    <property type="entry name" value="VILLIN-LIKE PROTEIN"/>
    <property type="match status" value="1"/>
</dbReference>
<dbReference type="Gene3D" id="3.40.20.10">
    <property type="entry name" value="Severin"/>
    <property type="match status" value="1"/>
</dbReference>